<evidence type="ECO:0000256" key="14">
    <source>
        <dbReference type="ARBA" id="ARBA00022842"/>
    </source>
</evidence>
<comment type="similarity">
    <text evidence="3">Belongs to the RNase E/G family. RNase G subfamily.</text>
</comment>
<evidence type="ECO:0000256" key="12">
    <source>
        <dbReference type="ARBA" id="ARBA00022759"/>
    </source>
</evidence>
<evidence type="ECO:0000256" key="9">
    <source>
        <dbReference type="ARBA" id="ARBA00022722"/>
    </source>
</evidence>
<evidence type="ECO:0000256" key="7">
    <source>
        <dbReference type="ARBA" id="ARBA00022555"/>
    </source>
</evidence>
<evidence type="ECO:0000256" key="11">
    <source>
        <dbReference type="ARBA" id="ARBA00022730"/>
    </source>
</evidence>
<dbReference type="RefSeq" id="WP_377935640.1">
    <property type="nucleotide sequence ID" value="NZ_JBHUMF010000030.1"/>
</dbReference>
<protein>
    <recommendedName>
        <fullName evidence="4">Ribonuclease G</fullName>
    </recommendedName>
</protein>
<evidence type="ECO:0000256" key="4">
    <source>
        <dbReference type="ARBA" id="ARBA00017719"/>
    </source>
</evidence>
<comment type="cofactor">
    <cofactor evidence="1">
        <name>Mg(2+)</name>
        <dbReference type="ChEBI" id="CHEBI:18420"/>
    </cofactor>
</comment>
<dbReference type="InterPro" id="IPR012340">
    <property type="entry name" value="NA-bd_OB-fold"/>
</dbReference>
<dbReference type="Proteomes" id="UP001597506">
    <property type="component" value="Unassembled WGS sequence"/>
</dbReference>
<dbReference type="PANTHER" id="PTHR30001:SF0">
    <property type="entry name" value="RIBONUCLEASE G"/>
    <property type="match status" value="1"/>
</dbReference>
<dbReference type="EMBL" id="JBHUMF010000030">
    <property type="protein sequence ID" value="MFD2681431.1"/>
    <property type="molecule type" value="Genomic_DNA"/>
</dbReference>
<organism evidence="17 18">
    <name type="scientific">Bacillus seohaeanensis</name>
    <dbReference type="NCBI Taxonomy" id="284580"/>
    <lineage>
        <taxon>Bacteria</taxon>
        <taxon>Bacillati</taxon>
        <taxon>Bacillota</taxon>
        <taxon>Bacilli</taxon>
        <taxon>Bacillales</taxon>
        <taxon>Bacillaceae</taxon>
        <taxon>Bacillus</taxon>
    </lineage>
</organism>
<evidence type="ECO:0000256" key="1">
    <source>
        <dbReference type="ARBA" id="ARBA00001946"/>
    </source>
</evidence>
<dbReference type="Gene3D" id="3.40.1260.20">
    <property type="entry name" value="Ribonuclease E, catalytic domain"/>
    <property type="match status" value="1"/>
</dbReference>
<evidence type="ECO:0000256" key="8">
    <source>
        <dbReference type="ARBA" id="ARBA00022694"/>
    </source>
</evidence>
<dbReference type="SMART" id="SM00316">
    <property type="entry name" value="S1"/>
    <property type="match status" value="1"/>
</dbReference>
<evidence type="ECO:0000313" key="18">
    <source>
        <dbReference type="Proteomes" id="UP001597506"/>
    </source>
</evidence>
<dbReference type="NCBIfam" id="TIGR00757">
    <property type="entry name" value="RNaseEG"/>
    <property type="match status" value="1"/>
</dbReference>
<dbReference type="SUPFAM" id="SSF50249">
    <property type="entry name" value="Nucleic acid-binding proteins"/>
    <property type="match status" value="1"/>
</dbReference>
<evidence type="ECO:0000256" key="3">
    <source>
        <dbReference type="ARBA" id="ARBA00005663"/>
    </source>
</evidence>
<evidence type="ECO:0000256" key="2">
    <source>
        <dbReference type="ARBA" id="ARBA00004496"/>
    </source>
</evidence>
<keyword evidence="8" id="KW-0819">tRNA processing</keyword>
<keyword evidence="11" id="KW-0699">rRNA-binding</keyword>
<comment type="caution">
    <text evidence="17">The sequence shown here is derived from an EMBL/GenBank/DDBJ whole genome shotgun (WGS) entry which is preliminary data.</text>
</comment>
<keyword evidence="5" id="KW-0963">Cytoplasm</keyword>
<comment type="subcellular location">
    <subcellularLocation>
        <location evidence="2">Cytoplasm</location>
    </subcellularLocation>
</comment>
<dbReference type="InterPro" id="IPR003029">
    <property type="entry name" value="S1_domain"/>
</dbReference>
<dbReference type="Gene3D" id="2.40.50.140">
    <property type="entry name" value="Nucleic acid-binding proteins"/>
    <property type="match status" value="1"/>
</dbReference>
<dbReference type="CDD" id="cd04453">
    <property type="entry name" value="S1_RNase_E"/>
    <property type="match status" value="1"/>
</dbReference>
<evidence type="ECO:0000313" key="17">
    <source>
        <dbReference type="EMBL" id="MFD2681431.1"/>
    </source>
</evidence>
<dbReference type="InterPro" id="IPR019307">
    <property type="entry name" value="RNA-bd_AU-1/RNase_E/G"/>
</dbReference>
<keyword evidence="14" id="KW-0460">Magnesium</keyword>
<keyword evidence="6" id="KW-0698">rRNA processing</keyword>
<name>A0ABW5RS36_9BACI</name>
<dbReference type="Pfam" id="PF00575">
    <property type="entry name" value="S1"/>
    <property type="match status" value="1"/>
</dbReference>
<evidence type="ECO:0000256" key="6">
    <source>
        <dbReference type="ARBA" id="ARBA00022552"/>
    </source>
</evidence>
<gene>
    <name evidence="17" type="ORF">ACFSUL_11810</name>
</gene>
<keyword evidence="15" id="KW-0694">RNA-binding</keyword>
<dbReference type="InterPro" id="IPR004659">
    <property type="entry name" value="RNase_E/G"/>
</dbReference>
<keyword evidence="7" id="KW-0820">tRNA-binding</keyword>
<reference evidence="18" key="1">
    <citation type="journal article" date="2019" name="Int. J. Syst. Evol. Microbiol.">
        <title>The Global Catalogue of Microorganisms (GCM) 10K type strain sequencing project: providing services to taxonomists for standard genome sequencing and annotation.</title>
        <authorList>
            <consortium name="The Broad Institute Genomics Platform"/>
            <consortium name="The Broad Institute Genome Sequencing Center for Infectious Disease"/>
            <person name="Wu L."/>
            <person name="Ma J."/>
        </authorList>
    </citation>
    <scope>NUCLEOTIDE SEQUENCE [LARGE SCALE GENOMIC DNA]</scope>
    <source>
        <strain evidence="18">KCTC 3913</strain>
    </source>
</reference>
<evidence type="ECO:0000256" key="10">
    <source>
        <dbReference type="ARBA" id="ARBA00022723"/>
    </source>
</evidence>
<keyword evidence="13" id="KW-0378">Hydrolase</keyword>
<accession>A0ABW5RS36</accession>
<sequence>MKELYIQARGREKRWIYKKDGEIEGLFTYQPHQESLVGNIYLGKVTKVERGLGAAFVDIGEGRNGYLAEKDIPQNVEAYLQKQQSIPIHRCVHEGEKLLVQVTKDASETKGPRLTAVIEFSTENLVYMPHGHYIAVSKKINDMELRKTLKRLGYNWKSDEEGMIFRTSAAFLSEDVLHKEFLSLKTQFAQFASNGNKKKAPAILYETNSFFNDVLKYIKKGDTGDVYCDDFETLKMIKAALEQEKLEKWKFHHFHHSGDIFQHYQLDGYWERLLRKIVWLDNGAFIVIEGTEAMTVIDVNSGKFTGKENLGQTIRKTNILAAKEIAKQLKLRNISGMIIIDFIDMKKESDKAEVIKALAKELKADEQRTVIVGYTELGLLQLTRKRSRKPLLDYLTDVCPVCSGVGRTLSTESIAFQLERELWEYEHTDATEIIVEATVDVKKVFAGEGNHHLHRLEKILMKKIKFQINNHSHPYFHIRRIN</sequence>
<proteinExistence type="inferred from homology"/>
<keyword evidence="12" id="KW-0255">Endonuclease</keyword>
<feature type="domain" description="S1 motif" evidence="16">
    <location>
        <begin position="38"/>
        <end position="123"/>
    </location>
</feature>
<dbReference type="PROSITE" id="PS50126">
    <property type="entry name" value="S1"/>
    <property type="match status" value="1"/>
</dbReference>
<evidence type="ECO:0000256" key="13">
    <source>
        <dbReference type="ARBA" id="ARBA00022801"/>
    </source>
</evidence>
<evidence type="ECO:0000256" key="15">
    <source>
        <dbReference type="ARBA" id="ARBA00022884"/>
    </source>
</evidence>
<evidence type="ECO:0000259" key="16">
    <source>
        <dbReference type="PROSITE" id="PS50126"/>
    </source>
</evidence>
<evidence type="ECO:0000256" key="5">
    <source>
        <dbReference type="ARBA" id="ARBA00022490"/>
    </source>
</evidence>
<keyword evidence="9" id="KW-0540">Nuclease</keyword>
<dbReference type="Pfam" id="PF10150">
    <property type="entry name" value="RNase_E_G"/>
    <property type="match status" value="1"/>
</dbReference>
<keyword evidence="10" id="KW-0479">Metal-binding</keyword>
<keyword evidence="18" id="KW-1185">Reference proteome</keyword>
<dbReference type="PANTHER" id="PTHR30001">
    <property type="entry name" value="RIBONUCLEASE"/>
    <property type="match status" value="1"/>
</dbReference>
<dbReference type="Pfam" id="PF20833">
    <property type="entry name" value="RNase_E_G_Thio"/>
    <property type="match status" value="1"/>
</dbReference>
<dbReference type="InterPro" id="IPR048583">
    <property type="entry name" value="RNase_E_G_thioredoxin-like"/>
</dbReference>